<keyword evidence="9" id="KW-0378">Hydrolase</keyword>
<feature type="binding site" evidence="15">
    <location>
        <position position="329"/>
    </location>
    <ligand>
        <name>Zn(2+)</name>
        <dbReference type="ChEBI" id="CHEBI:29105"/>
        <note>catalytic</note>
    </ligand>
</feature>
<dbReference type="EC" id="3.4.11.2" evidence="4"/>
<keyword evidence="6" id="KW-0963">Cytoplasm</keyword>
<evidence type="ECO:0000256" key="10">
    <source>
        <dbReference type="ARBA" id="ARBA00022833"/>
    </source>
</evidence>
<dbReference type="GO" id="GO:0005737">
    <property type="term" value="C:cytoplasm"/>
    <property type="evidence" value="ECO:0007669"/>
    <property type="project" value="UniProtKB-SubCell"/>
</dbReference>
<accession>A0A0A0BA28</accession>
<dbReference type="MEROPS" id="M01.033"/>
<sequence>MARARRGLVREPSPTAGDPYAYGHGSRAFNVEHYDLELDYRVRTNRLAGVARLRVRAIEPLHELALDLGPLVVQQVTVAGAPPARHRHRAGRLVVRLVAEVPAGTQLDVLVRYAGTPRPVRSPWGEVGWEELEDGVLVASQPTGAPSWFPCNDRPDDKATYRTSVTVENPYRPHAHGTLVRRTGRSGATTWVFEESRPTSPYLATVQIGRYSVVELASDPVPQQALVPPRLAAAARTRLAHHGDIMRLFTRLFGPYPFATYTLVVTDDALEIPVEAQGMSVFGSNHLGGLGGDPAAGDEGRRLVPHELAHQWFGNAVSVAGWRHIWLNEGFACYAEWLWSHESGGPTADTLARRHHARLAALPQDLVLADPGPATIFDDRVYKRGALTLHALRLVLGDAAFWGLVRGWTARHAGGSASTDDFRAAAAEHARRSGGDALVARVDGLLADWLDAGRLPDLPPPAPVPVVSVTQRLGQLLRPSRGDAPS</sequence>
<evidence type="ECO:0000256" key="3">
    <source>
        <dbReference type="ARBA" id="ARBA00010136"/>
    </source>
</evidence>
<dbReference type="PANTHER" id="PTHR45726">
    <property type="entry name" value="LEUKOTRIENE A-4 HYDROLASE"/>
    <property type="match status" value="1"/>
</dbReference>
<dbReference type="Pfam" id="PF17900">
    <property type="entry name" value="Peptidase_M1_N"/>
    <property type="match status" value="1"/>
</dbReference>
<dbReference type="STRING" id="1408250.Q760_13575"/>
<dbReference type="PANTHER" id="PTHR45726:SF3">
    <property type="entry name" value="LEUKOTRIENE A-4 HYDROLASE"/>
    <property type="match status" value="1"/>
</dbReference>
<dbReference type="AlphaFoldDB" id="A0A0A0BA28"/>
<feature type="domain" description="Aminopeptidase N-like N-terminal" evidence="17">
    <location>
        <begin position="141"/>
        <end position="203"/>
    </location>
</feature>
<dbReference type="GO" id="GO:0006508">
    <property type="term" value="P:proteolysis"/>
    <property type="evidence" value="ECO:0007669"/>
    <property type="project" value="UniProtKB-KW"/>
</dbReference>
<dbReference type="Proteomes" id="UP000029833">
    <property type="component" value="Unassembled WGS sequence"/>
</dbReference>
<dbReference type="InterPro" id="IPR045357">
    <property type="entry name" value="Aminopeptidase_N-like_N"/>
</dbReference>
<name>A0A0A0BA28_9CELL</name>
<evidence type="ECO:0000256" key="7">
    <source>
        <dbReference type="ARBA" id="ARBA00022670"/>
    </source>
</evidence>
<evidence type="ECO:0000256" key="11">
    <source>
        <dbReference type="ARBA" id="ARBA00023049"/>
    </source>
</evidence>
<keyword evidence="11" id="KW-0482">Metalloprotease</keyword>
<evidence type="ECO:0000256" key="4">
    <source>
        <dbReference type="ARBA" id="ARBA00012564"/>
    </source>
</evidence>
<dbReference type="Gene3D" id="2.60.40.1730">
    <property type="entry name" value="tricorn interacting facor f3 domain"/>
    <property type="match status" value="1"/>
</dbReference>
<comment type="subcellular location">
    <subcellularLocation>
        <location evidence="2">Cytoplasm</location>
    </subcellularLocation>
</comment>
<comment type="cofactor">
    <cofactor evidence="15">
        <name>Zn(2+)</name>
        <dbReference type="ChEBI" id="CHEBI:29105"/>
    </cofactor>
    <text evidence="15">Binds 1 zinc ion per subunit.</text>
</comment>
<dbReference type="Pfam" id="PF01433">
    <property type="entry name" value="Peptidase_M1"/>
    <property type="match status" value="1"/>
</dbReference>
<evidence type="ECO:0000256" key="8">
    <source>
        <dbReference type="ARBA" id="ARBA00022723"/>
    </source>
</evidence>
<evidence type="ECO:0000256" key="14">
    <source>
        <dbReference type="PIRSR" id="PIRSR634015-1"/>
    </source>
</evidence>
<dbReference type="GO" id="GO:0008270">
    <property type="term" value="F:zinc ion binding"/>
    <property type="evidence" value="ECO:0007669"/>
    <property type="project" value="InterPro"/>
</dbReference>
<dbReference type="SUPFAM" id="SSF55486">
    <property type="entry name" value="Metalloproteases ('zincins'), catalytic domain"/>
    <property type="match status" value="1"/>
</dbReference>
<dbReference type="InterPro" id="IPR042097">
    <property type="entry name" value="Aminopeptidase_N-like_N_sf"/>
</dbReference>
<dbReference type="InterPro" id="IPR034015">
    <property type="entry name" value="M1_LTA4H"/>
</dbReference>
<reference evidence="18 19" key="1">
    <citation type="submission" date="2013-10" db="EMBL/GenBank/DDBJ databases">
        <authorList>
            <person name="Wang G."/>
            <person name="Zhuang W."/>
        </authorList>
    </citation>
    <scope>NUCLEOTIDE SEQUENCE [LARGE SCALE GENOMIC DNA]</scope>
    <source>
        <strain evidence="18 19">DSM 20118</strain>
    </source>
</reference>
<proteinExistence type="inferred from homology"/>
<feature type="active site" description="Proton acceptor" evidence="14">
    <location>
        <position position="307"/>
    </location>
</feature>
<evidence type="ECO:0000313" key="18">
    <source>
        <dbReference type="EMBL" id="KGM03740.1"/>
    </source>
</evidence>
<evidence type="ECO:0000256" key="15">
    <source>
        <dbReference type="PIRSR" id="PIRSR634015-3"/>
    </source>
</evidence>
<dbReference type="PRINTS" id="PR00756">
    <property type="entry name" value="ALADIPTASE"/>
</dbReference>
<evidence type="ECO:0000313" key="19">
    <source>
        <dbReference type="Proteomes" id="UP000029833"/>
    </source>
</evidence>
<protein>
    <recommendedName>
        <fullName evidence="5">Aminopeptidase N</fullName>
        <ecNumber evidence="4">3.4.11.2</ecNumber>
    </recommendedName>
    <alternativeName>
        <fullName evidence="12">Alanine aminopeptidase</fullName>
    </alternativeName>
    <alternativeName>
        <fullName evidence="13">Lysyl aminopeptidase</fullName>
    </alternativeName>
</protein>
<feature type="binding site" evidence="15">
    <location>
        <position position="310"/>
    </location>
    <ligand>
        <name>Zn(2+)</name>
        <dbReference type="ChEBI" id="CHEBI:29105"/>
        <note>catalytic</note>
    </ligand>
</feature>
<comment type="caution">
    <text evidence="18">The sequence shown here is derived from an EMBL/GenBank/DDBJ whole genome shotgun (WGS) entry which is preliminary data.</text>
</comment>
<evidence type="ECO:0000256" key="13">
    <source>
        <dbReference type="ARBA" id="ARBA00031533"/>
    </source>
</evidence>
<dbReference type="Gene3D" id="1.10.390.10">
    <property type="entry name" value="Neutral Protease Domain 2"/>
    <property type="match status" value="1"/>
</dbReference>
<comment type="catalytic activity">
    <reaction evidence="1">
        <text>Release of an N-terminal amino acid, Xaa-|-Yaa- from a peptide, amide or arylamide. Xaa is preferably Ala, but may be most amino acids including Pro (slow action). When a terminal hydrophobic residue is followed by a prolyl residue, the two may be released as an intact Xaa-Pro dipeptide.</text>
        <dbReference type="EC" id="3.4.11.2"/>
    </reaction>
</comment>
<feature type="domain" description="Peptidase M1 membrane alanine aminopeptidase" evidence="16">
    <location>
        <begin position="251"/>
        <end position="429"/>
    </location>
</feature>
<dbReference type="CDD" id="cd09603">
    <property type="entry name" value="M1_APN_like"/>
    <property type="match status" value="1"/>
</dbReference>
<evidence type="ECO:0000256" key="6">
    <source>
        <dbReference type="ARBA" id="ARBA00022490"/>
    </source>
</evidence>
<organism evidence="18 19">
    <name type="scientific">Cellulomonas cellasea DSM 20118</name>
    <dbReference type="NCBI Taxonomy" id="1408250"/>
    <lineage>
        <taxon>Bacteria</taxon>
        <taxon>Bacillati</taxon>
        <taxon>Actinomycetota</taxon>
        <taxon>Actinomycetes</taxon>
        <taxon>Micrococcales</taxon>
        <taxon>Cellulomonadaceae</taxon>
        <taxon>Cellulomonas</taxon>
    </lineage>
</organism>
<comment type="similarity">
    <text evidence="3">Belongs to the peptidase M1 family.</text>
</comment>
<dbReference type="InterPro" id="IPR027268">
    <property type="entry name" value="Peptidase_M4/M1_CTD_sf"/>
</dbReference>
<dbReference type="InterPro" id="IPR001930">
    <property type="entry name" value="Peptidase_M1"/>
</dbReference>
<evidence type="ECO:0000256" key="1">
    <source>
        <dbReference type="ARBA" id="ARBA00000098"/>
    </source>
</evidence>
<dbReference type="InterPro" id="IPR014782">
    <property type="entry name" value="Peptidase_M1_dom"/>
</dbReference>
<keyword evidence="7" id="KW-0645">Protease</keyword>
<evidence type="ECO:0000256" key="12">
    <source>
        <dbReference type="ARBA" id="ARBA00029811"/>
    </source>
</evidence>
<feature type="active site" description="Proton donor" evidence="14">
    <location>
        <position position="382"/>
    </location>
</feature>
<gene>
    <name evidence="18" type="ORF">Q760_13575</name>
</gene>
<evidence type="ECO:0000256" key="9">
    <source>
        <dbReference type="ARBA" id="ARBA00022801"/>
    </source>
</evidence>
<dbReference type="GO" id="GO:0016285">
    <property type="term" value="F:alanyl aminopeptidase activity"/>
    <property type="evidence" value="ECO:0007669"/>
    <property type="project" value="UniProtKB-EC"/>
</dbReference>
<keyword evidence="10 15" id="KW-0862">Zinc</keyword>
<keyword evidence="19" id="KW-1185">Reference proteome</keyword>
<evidence type="ECO:0000256" key="2">
    <source>
        <dbReference type="ARBA" id="ARBA00004496"/>
    </source>
</evidence>
<keyword evidence="8 15" id="KW-0479">Metal-binding</keyword>
<dbReference type="SUPFAM" id="SSF63737">
    <property type="entry name" value="Leukotriene A4 hydrolase N-terminal domain"/>
    <property type="match status" value="1"/>
</dbReference>
<dbReference type="EMBL" id="AXNT01000005">
    <property type="protein sequence ID" value="KGM03740.1"/>
    <property type="molecule type" value="Genomic_DNA"/>
</dbReference>
<evidence type="ECO:0000256" key="5">
    <source>
        <dbReference type="ARBA" id="ARBA00015611"/>
    </source>
</evidence>
<evidence type="ECO:0000259" key="16">
    <source>
        <dbReference type="Pfam" id="PF01433"/>
    </source>
</evidence>
<dbReference type="GO" id="GO:0008237">
    <property type="term" value="F:metallopeptidase activity"/>
    <property type="evidence" value="ECO:0007669"/>
    <property type="project" value="UniProtKB-KW"/>
</dbReference>
<feature type="binding site" evidence="15">
    <location>
        <position position="306"/>
    </location>
    <ligand>
        <name>Zn(2+)</name>
        <dbReference type="ChEBI" id="CHEBI:29105"/>
        <note>catalytic</note>
    </ligand>
</feature>
<evidence type="ECO:0000259" key="17">
    <source>
        <dbReference type="Pfam" id="PF17900"/>
    </source>
</evidence>